<evidence type="ECO:0000256" key="1">
    <source>
        <dbReference type="SAM" id="SignalP"/>
    </source>
</evidence>
<gene>
    <name evidence="2" type="ORF">M378DRAFT_159939</name>
</gene>
<proteinExistence type="predicted"/>
<dbReference type="InParanoid" id="A0A0C2SUC3"/>
<reference evidence="2 3" key="1">
    <citation type="submission" date="2014-04" db="EMBL/GenBank/DDBJ databases">
        <title>Evolutionary Origins and Diversification of the Mycorrhizal Mutualists.</title>
        <authorList>
            <consortium name="DOE Joint Genome Institute"/>
            <consortium name="Mycorrhizal Genomics Consortium"/>
            <person name="Kohler A."/>
            <person name="Kuo A."/>
            <person name="Nagy L.G."/>
            <person name="Floudas D."/>
            <person name="Copeland A."/>
            <person name="Barry K.W."/>
            <person name="Cichocki N."/>
            <person name="Veneault-Fourrey C."/>
            <person name="LaButti K."/>
            <person name="Lindquist E.A."/>
            <person name="Lipzen A."/>
            <person name="Lundell T."/>
            <person name="Morin E."/>
            <person name="Murat C."/>
            <person name="Riley R."/>
            <person name="Ohm R."/>
            <person name="Sun H."/>
            <person name="Tunlid A."/>
            <person name="Henrissat B."/>
            <person name="Grigoriev I.V."/>
            <person name="Hibbett D.S."/>
            <person name="Martin F."/>
        </authorList>
    </citation>
    <scope>NUCLEOTIDE SEQUENCE [LARGE SCALE GENOMIC DNA]</scope>
    <source>
        <strain evidence="2 3">Koide BX008</strain>
    </source>
</reference>
<name>A0A0C2SUC3_AMAMK</name>
<keyword evidence="3" id="KW-1185">Reference proteome</keyword>
<dbReference type="AlphaFoldDB" id="A0A0C2SUC3"/>
<evidence type="ECO:0000313" key="3">
    <source>
        <dbReference type="Proteomes" id="UP000054549"/>
    </source>
</evidence>
<dbReference type="Proteomes" id="UP000054549">
    <property type="component" value="Unassembled WGS sequence"/>
</dbReference>
<protein>
    <submittedName>
        <fullName evidence="2">Uncharacterized protein</fullName>
    </submittedName>
</protein>
<keyword evidence="1" id="KW-0732">Signal</keyword>
<dbReference type="HOGENOM" id="CLU_3013677_0_0_1"/>
<dbReference type="EMBL" id="KN818233">
    <property type="protein sequence ID" value="KIL66990.1"/>
    <property type="molecule type" value="Genomic_DNA"/>
</dbReference>
<sequence>MPWLLYWVLVAISLFQTPIRQFCGLIHGMTAKLGAHSYYYKLRSGASADSVDTTNN</sequence>
<accession>A0A0C2SUC3</accession>
<evidence type="ECO:0000313" key="2">
    <source>
        <dbReference type="EMBL" id="KIL66990.1"/>
    </source>
</evidence>
<organism evidence="2 3">
    <name type="scientific">Amanita muscaria (strain Koide BX008)</name>
    <dbReference type="NCBI Taxonomy" id="946122"/>
    <lineage>
        <taxon>Eukaryota</taxon>
        <taxon>Fungi</taxon>
        <taxon>Dikarya</taxon>
        <taxon>Basidiomycota</taxon>
        <taxon>Agaricomycotina</taxon>
        <taxon>Agaricomycetes</taxon>
        <taxon>Agaricomycetidae</taxon>
        <taxon>Agaricales</taxon>
        <taxon>Pluteineae</taxon>
        <taxon>Amanitaceae</taxon>
        <taxon>Amanita</taxon>
    </lineage>
</organism>
<feature type="chain" id="PRO_5002155597" evidence="1">
    <location>
        <begin position="22"/>
        <end position="56"/>
    </location>
</feature>
<feature type="signal peptide" evidence="1">
    <location>
        <begin position="1"/>
        <end position="21"/>
    </location>
</feature>